<keyword evidence="2" id="KW-1185">Reference proteome</keyword>
<comment type="caution">
    <text evidence="1">The sequence shown here is derived from an EMBL/GenBank/DDBJ whole genome shotgun (WGS) entry which is preliminary data.</text>
</comment>
<proteinExistence type="predicted"/>
<accession>A0A3M0AJ23</accession>
<protein>
    <submittedName>
        <fullName evidence="1">AlpA family transcriptional regulator</fullName>
    </submittedName>
</protein>
<dbReference type="RefSeq" id="WP_121876027.1">
    <property type="nucleotide sequence ID" value="NZ_REFJ01000001.1"/>
</dbReference>
<sequence length="63" mass="7081">MNKNKDLLLLRKPHVAALLSISTSTLDRWVAGGIFPAPLKFGSYKSCAMWRYEDLLSWVAAND</sequence>
<organism evidence="1 2">
    <name type="scientific">Umboniibacter marinipuniceus</name>
    <dbReference type="NCBI Taxonomy" id="569599"/>
    <lineage>
        <taxon>Bacteria</taxon>
        <taxon>Pseudomonadati</taxon>
        <taxon>Pseudomonadota</taxon>
        <taxon>Gammaproteobacteria</taxon>
        <taxon>Cellvibrionales</taxon>
        <taxon>Cellvibrionaceae</taxon>
        <taxon>Umboniibacter</taxon>
    </lineage>
</organism>
<evidence type="ECO:0000313" key="2">
    <source>
        <dbReference type="Proteomes" id="UP000267187"/>
    </source>
</evidence>
<dbReference type="OrthoDB" id="5298532at2"/>
<dbReference type="Proteomes" id="UP000267187">
    <property type="component" value="Unassembled WGS sequence"/>
</dbReference>
<name>A0A3M0AJ23_9GAMM</name>
<evidence type="ECO:0000313" key="1">
    <source>
        <dbReference type="EMBL" id="RMA82718.1"/>
    </source>
</evidence>
<dbReference type="InterPro" id="IPR009061">
    <property type="entry name" value="DNA-bd_dom_put_sf"/>
</dbReference>
<dbReference type="EMBL" id="REFJ01000001">
    <property type="protein sequence ID" value="RMA82718.1"/>
    <property type="molecule type" value="Genomic_DNA"/>
</dbReference>
<gene>
    <name evidence="1" type="ORF">DFR27_0675</name>
</gene>
<reference evidence="1 2" key="1">
    <citation type="submission" date="2018-10" db="EMBL/GenBank/DDBJ databases">
        <title>Genomic Encyclopedia of Type Strains, Phase IV (KMG-IV): sequencing the most valuable type-strain genomes for metagenomic binning, comparative biology and taxonomic classification.</title>
        <authorList>
            <person name="Goeker M."/>
        </authorList>
    </citation>
    <scope>NUCLEOTIDE SEQUENCE [LARGE SCALE GENOMIC DNA]</scope>
    <source>
        <strain evidence="1 2">DSM 25080</strain>
    </source>
</reference>
<dbReference type="SUPFAM" id="SSF46955">
    <property type="entry name" value="Putative DNA-binding domain"/>
    <property type="match status" value="1"/>
</dbReference>
<dbReference type="AlphaFoldDB" id="A0A3M0AJ23"/>